<evidence type="ECO:0000313" key="3">
    <source>
        <dbReference type="EMBL" id="GAG91967.1"/>
    </source>
</evidence>
<proteinExistence type="predicted"/>
<keyword evidence="1" id="KW-0560">Oxidoreductase</keyword>
<dbReference type="EMBL" id="BART01027339">
    <property type="protein sequence ID" value="GAG91967.1"/>
    <property type="molecule type" value="Genomic_DNA"/>
</dbReference>
<dbReference type="InterPro" id="IPR046826">
    <property type="entry name" value="PDH_N"/>
</dbReference>
<dbReference type="PANTHER" id="PTHR21363:SF0">
    <property type="entry name" value="PREPHENATE DEHYDROGENASE [NADP(+)]"/>
    <property type="match status" value="1"/>
</dbReference>
<dbReference type="GO" id="GO:0006571">
    <property type="term" value="P:tyrosine biosynthetic process"/>
    <property type="evidence" value="ECO:0007669"/>
    <property type="project" value="InterPro"/>
</dbReference>
<dbReference type="GO" id="GO:0008977">
    <property type="term" value="F:prephenate dehydrogenase (NAD+) activity"/>
    <property type="evidence" value="ECO:0007669"/>
    <property type="project" value="InterPro"/>
</dbReference>
<dbReference type="GO" id="GO:0004665">
    <property type="term" value="F:prephenate dehydrogenase (NADP+) activity"/>
    <property type="evidence" value="ECO:0007669"/>
    <property type="project" value="InterPro"/>
</dbReference>
<dbReference type="SUPFAM" id="SSF48179">
    <property type="entry name" value="6-phosphogluconate dehydrogenase C-terminal domain-like"/>
    <property type="match status" value="1"/>
</dbReference>
<dbReference type="Pfam" id="PF20463">
    <property type="entry name" value="PDH_C"/>
    <property type="match status" value="1"/>
</dbReference>
<dbReference type="InterPro" id="IPR036291">
    <property type="entry name" value="NAD(P)-bd_dom_sf"/>
</dbReference>
<organism evidence="3">
    <name type="scientific">marine sediment metagenome</name>
    <dbReference type="NCBI Taxonomy" id="412755"/>
    <lineage>
        <taxon>unclassified sequences</taxon>
        <taxon>metagenomes</taxon>
        <taxon>ecological metagenomes</taxon>
    </lineage>
</organism>
<dbReference type="PANTHER" id="PTHR21363">
    <property type="entry name" value="PREPHENATE DEHYDROGENASE"/>
    <property type="match status" value="1"/>
</dbReference>
<dbReference type="Gene3D" id="1.10.3660.10">
    <property type="entry name" value="6-phosphogluconate dehydrogenase C-terminal like domain"/>
    <property type="match status" value="1"/>
</dbReference>
<dbReference type="InterPro" id="IPR003099">
    <property type="entry name" value="Prephen_DH"/>
</dbReference>
<dbReference type="GO" id="GO:0070403">
    <property type="term" value="F:NAD+ binding"/>
    <property type="evidence" value="ECO:0007669"/>
    <property type="project" value="InterPro"/>
</dbReference>
<feature type="domain" description="Prephenate/arogenate dehydrogenase" evidence="2">
    <location>
        <begin position="1"/>
        <end position="253"/>
    </location>
</feature>
<dbReference type="InterPro" id="IPR050812">
    <property type="entry name" value="Preph/Arog_dehydrog"/>
</dbReference>
<feature type="non-terminal residue" evidence="3">
    <location>
        <position position="1"/>
    </location>
</feature>
<dbReference type="AlphaFoldDB" id="X1CFW8"/>
<accession>X1CFW8</accession>
<dbReference type="InterPro" id="IPR008927">
    <property type="entry name" value="6-PGluconate_DH-like_C_sf"/>
</dbReference>
<sequence length="265" mass="30720">NKERLKAVATEMGVNYEFSLERSVKQADIVMVTIPIKDTPEMITKIGPYLKENALIFDITSIKKAVFEALEDLKKSFPVNCISLHPMFGPGIKDMKNYVIIVLKIGGTDKYDVIINNLLDMFRSDGLIITETSPDIHDKRVALTLGVPHMLNILFLNLLKNANEPLNELTKYTGTTFLLQKVFAESIIQREMEMFGEIQMENQQFLTILEMFEKLVNKYKKLIENKDIKGFSEIFSQGLDYSKEDNHFENSYKYFYEFMKILKRK</sequence>
<dbReference type="InterPro" id="IPR046825">
    <property type="entry name" value="PDH_C"/>
</dbReference>
<name>X1CFW8_9ZZZZ</name>
<comment type="caution">
    <text evidence="3">The sequence shown here is derived from an EMBL/GenBank/DDBJ whole genome shotgun (WGS) entry which is preliminary data.</text>
</comment>
<dbReference type="Gene3D" id="3.40.50.720">
    <property type="entry name" value="NAD(P)-binding Rossmann-like Domain"/>
    <property type="match status" value="1"/>
</dbReference>
<dbReference type="SUPFAM" id="SSF51735">
    <property type="entry name" value="NAD(P)-binding Rossmann-fold domains"/>
    <property type="match status" value="1"/>
</dbReference>
<evidence type="ECO:0000259" key="2">
    <source>
        <dbReference type="PROSITE" id="PS51176"/>
    </source>
</evidence>
<evidence type="ECO:0000256" key="1">
    <source>
        <dbReference type="ARBA" id="ARBA00023002"/>
    </source>
</evidence>
<gene>
    <name evidence="3" type="ORF">S01H4_48480</name>
</gene>
<protein>
    <recommendedName>
        <fullName evidence="2">Prephenate/arogenate dehydrogenase domain-containing protein</fullName>
    </recommendedName>
</protein>
<dbReference type="PROSITE" id="PS51176">
    <property type="entry name" value="PDH_ADH"/>
    <property type="match status" value="1"/>
</dbReference>
<reference evidence="3" key="1">
    <citation type="journal article" date="2014" name="Front. Microbiol.">
        <title>High frequency of phylogenetically diverse reductive dehalogenase-homologous genes in deep subseafloor sedimentary metagenomes.</title>
        <authorList>
            <person name="Kawai M."/>
            <person name="Futagami T."/>
            <person name="Toyoda A."/>
            <person name="Takaki Y."/>
            <person name="Nishi S."/>
            <person name="Hori S."/>
            <person name="Arai W."/>
            <person name="Tsubouchi T."/>
            <person name="Morono Y."/>
            <person name="Uchiyama I."/>
            <person name="Ito T."/>
            <person name="Fujiyama A."/>
            <person name="Inagaki F."/>
            <person name="Takami H."/>
        </authorList>
    </citation>
    <scope>NUCLEOTIDE SEQUENCE</scope>
    <source>
        <strain evidence="3">Expedition CK06-06</strain>
    </source>
</reference>
<dbReference type="Pfam" id="PF02153">
    <property type="entry name" value="PDH_N"/>
    <property type="match status" value="1"/>
</dbReference>